<dbReference type="EMBL" id="CM056781">
    <property type="protein sequence ID" value="KAJ8734781.1"/>
    <property type="molecule type" value="Genomic_DNA"/>
</dbReference>
<sequence>MSVIAQWKWLHPLTAELSERCYLLSSKTERDYPSRNLYFYKMTSEVLPTPPSVSWAQRSARVFLTFNVECEKPDIKIEQKSVYFKGICTPDQKLHEILIPLYSDIDPDKSSYTNKGRLIEVVLAKDKIDEPFWPALTSDKKKHHWLKVDFNRWQDEDESGDDLDDMNDMFSSKLGNFGDENEKEATSSSDEEDLPDIE</sequence>
<comment type="caution">
    <text evidence="1">The sequence shown here is derived from an EMBL/GenBank/DDBJ whole genome shotgun (WGS) entry which is preliminary data.</text>
</comment>
<proteinExistence type="predicted"/>
<protein>
    <submittedName>
        <fullName evidence="1">Uncharacterized protein</fullName>
    </submittedName>
</protein>
<evidence type="ECO:0000313" key="1">
    <source>
        <dbReference type="EMBL" id="KAJ8734781.1"/>
    </source>
</evidence>
<name>A0ACC2R8G1_9NEOP</name>
<reference evidence="1" key="1">
    <citation type="submission" date="2023-03" db="EMBL/GenBank/DDBJ databases">
        <title>Chromosome-level genomes of two armyworms, Mythimna separata and Mythimna loreyi, provide insights into the biosynthesis and reception of sex pheromones.</title>
        <authorList>
            <person name="Zhao H."/>
        </authorList>
    </citation>
    <scope>NUCLEOTIDE SEQUENCE</scope>
    <source>
        <strain evidence="1">BeijingLab</strain>
    </source>
</reference>
<gene>
    <name evidence="1" type="ORF">PYW08_014031</name>
</gene>
<evidence type="ECO:0000313" key="2">
    <source>
        <dbReference type="Proteomes" id="UP001231649"/>
    </source>
</evidence>
<dbReference type="Proteomes" id="UP001231649">
    <property type="component" value="Chromosome 5"/>
</dbReference>
<organism evidence="1 2">
    <name type="scientific">Mythimna loreyi</name>
    <dbReference type="NCBI Taxonomy" id="667449"/>
    <lineage>
        <taxon>Eukaryota</taxon>
        <taxon>Metazoa</taxon>
        <taxon>Ecdysozoa</taxon>
        <taxon>Arthropoda</taxon>
        <taxon>Hexapoda</taxon>
        <taxon>Insecta</taxon>
        <taxon>Pterygota</taxon>
        <taxon>Neoptera</taxon>
        <taxon>Endopterygota</taxon>
        <taxon>Lepidoptera</taxon>
        <taxon>Glossata</taxon>
        <taxon>Ditrysia</taxon>
        <taxon>Noctuoidea</taxon>
        <taxon>Noctuidae</taxon>
        <taxon>Noctuinae</taxon>
        <taxon>Hadenini</taxon>
        <taxon>Mythimna</taxon>
    </lineage>
</organism>
<accession>A0ACC2R8G1</accession>
<keyword evidence="2" id="KW-1185">Reference proteome</keyword>